<evidence type="ECO:0000256" key="1">
    <source>
        <dbReference type="SAM" id="SignalP"/>
    </source>
</evidence>
<feature type="chain" id="PRO_5008582799" description="Lipocalin/cytosolic fatty-acid binding domain-containing protein" evidence="1">
    <location>
        <begin position="20"/>
        <end position="201"/>
    </location>
</feature>
<proteinExistence type="predicted"/>
<reference evidence="2" key="1">
    <citation type="submission" date="2015-11" db="EMBL/GenBank/DDBJ databases">
        <title>De novo transcriptome assembly of four potential Pierce s Disease insect vectors from Arizona vineyards.</title>
        <authorList>
            <person name="Tassone E.E."/>
        </authorList>
    </citation>
    <scope>NUCLEOTIDE SEQUENCE</scope>
</reference>
<dbReference type="AlphaFoldDB" id="A0A1B6FEP8"/>
<evidence type="ECO:0000313" key="2">
    <source>
        <dbReference type="EMBL" id="JAS48689.1"/>
    </source>
</evidence>
<keyword evidence="1" id="KW-0732">Signal</keyword>
<name>A0A1B6FEP8_9HEMI</name>
<protein>
    <recommendedName>
        <fullName evidence="3">Lipocalin/cytosolic fatty-acid binding domain-containing protein</fullName>
    </recommendedName>
</protein>
<dbReference type="SUPFAM" id="SSF50814">
    <property type="entry name" value="Lipocalins"/>
    <property type="match status" value="1"/>
</dbReference>
<organism evidence="2">
    <name type="scientific">Cuerna arida</name>
    <dbReference type="NCBI Taxonomy" id="1464854"/>
    <lineage>
        <taxon>Eukaryota</taxon>
        <taxon>Metazoa</taxon>
        <taxon>Ecdysozoa</taxon>
        <taxon>Arthropoda</taxon>
        <taxon>Hexapoda</taxon>
        <taxon>Insecta</taxon>
        <taxon>Pterygota</taxon>
        <taxon>Neoptera</taxon>
        <taxon>Paraneoptera</taxon>
        <taxon>Hemiptera</taxon>
        <taxon>Auchenorrhyncha</taxon>
        <taxon>Membracoidea</taxon>
        <taxon>Cicadellidae</taxon>
        <taxon>Cicadellinae</taxon>
        <taxon>Proconiini</taxon>
        <taxon>Cuerna</taxon>
    </lineage>
</organism>
<dbReference type="InterPro" id="IPR012674">
    <property type="entry name" value="Calycin"/>
</dbReference>
<feature type="signal peptide" evidence="1">
    <location>
        <begin position="1"/>
        <end position="19"/>
    </location>
</feature>
<evidence type="ECO:0008006" key="3">
    <source>
        <dbReference type="Google" id="ProtNLM"/>
    </source>
</evidence>
<accession>A0A1B6FEP8</accession>
<gene>
    <name evidence="2" type="ORF">g.19455</name>
</gene>
<sequence>MVSTAGLVLVLAVVTQVLGVIQDCLEVPSETNFKMEDVEGNWYPMEIVLHRNDSKIYGIPTETNCPTVTFGVGPKSKKTLTMYWNSTAGDLEYKFTQKGSKGQWQSSAEQTGKAAILTVEKDKYMIIRNCSNNLHNTIILSKHSSMSQDVMNEANNEIAKLLKYPPVEKKSLCANDASVSKTLPASVVLASISILMLLLRQ</sequence>
<dbReference type="Gene3D" id="2.40.128.20">
    <property type="match status" value="1"/>
</dbReference>
<dbReference type="EMBL" id="GECZ01021080">
    <property type="protein sequence ID" value="JAS48689.1"/>
    <property type="molecule type" value="Transcribed_RNA"/>
</dbReference>